<name>A0A8T0L5Q5_PHAAN</name>
<evidence type="ECO:0000313" key="2">
    <source>
        <dbReference type="Proteomes" id="UP000743370"/>
    </source>
</evidence>
<gene>
    <name evidence="1" type="ORF">HKW66_Vig0020680</name>
</gene>
<dbReference type="Proteomes" id="UP000743370">
    <property type="component" value="Unassembled WGS sequence"/>
</dbReference>
<dbReference type="EMBL" id="JABFOF010000001">
    <property type="protein sequence ID" value="KAG2407246.1"/>
    <property type="molecule type" value="Genomic_DNA"/>
</dbReference>
<proteinExistence type="predicted"/>
<organism evidence="1 2">
    <name type="scientific">Phaseolus angularis</name>
    <name type="common">Azuki bean</name>
    <name type="synonym">Vigna angularis</name>
    <dbReference type="NCBI Taxonomy" id="3914"/>
    <lineage>
        <taxon>Eukaryota</taxon>
        <taxon>Viridiplantae</taxon>
        <taxon>Streptophyta</taxon>
        <taxon>Embryophyta</taxon>
        <taxon>Tracheophyta</taxon>
        <taxon>Spermatophyta</taxon>
        <taxon>Magnoliopsida</taxon>
        <taxon>eudicotyledons</taxon>
        <taxon>Gunneridae</taxon>
        <taxon>Pentapetalae</taxon>
        <taxon>rosids</taxon>
        <taxon>fabids</taxon>
        <taxon>Fabales</taxon>
        <taxon>Fabaceae</taxon>
        <taxon>Papilionoideae</taxon>
        <taxon>50 kb inversion clade</taxon>
        <taxon>NPAAA clade</taxon>
        <taxon>indigoferoid/millettioid clade</taxon>
        <taxon>Phaseoleae</taxon>
        <taxon>Vigna</taxon>
    </lineage>
</organism>
<sequence length="309" mass="34897">MEAERHTRWKGFLVDDRPTQKIEGFNVRTTVKIEHIATQNIQGFNARIEEEGMEVSKTNERARERDTGRVERTKKMAHLGAHGAIWALETLLTVTTPYCSCTTRYQKYPSSTDPLDFLSCNQLSLNRPKHLGLKGLIEVHHRGCQAQQMKCFQGPSLNNFQAQVVKVFSQNVWGNNSANRNINHVSDRLKLDEHHSCTNVRKRPTPVANLDDSRKPTKLSNIQVQENFCSVTRLTGEKSSVDLQQNTRAPELDPQMGSVRSKCCQREAQNLNPSRYPAVNSFKLDGMVTSGLVRLVLSDLVLSDSLALL</sequence>
<reference evidence="1 2" key="1">
    <citation type="submission" date="2020-05" db="EMBL/GenBank/DDBJ databases">
        <title>Vigna angularis (adzuki bean) Var. LongXiaoDou No. 4 denovo assembly.</title>
        <authorList>
            <person name="Xiang H."/>
        </authorList>
    </citation>
    <scope>NUCLEOTIDE SEQUENCE [LARGE SCALE GENOMIC DNA]</scope>
    <source>
        <tissue evidence="1">Leaf</tissue>
    </source>
</reference>
<dbReference type="AlphaFoldDB" id="A0A8T0L5Q5"/>
<accession>A0A8T0L5Q5</accession>
<dbReference type="PANTHER" id="PTHR36892:SF1">
    <property type="entry name" value="OS05G0518200 PROTEIN"/>
    <property type="match status" value="1"/>
</dbReference>
<comment type="caution">
    <text evidence="1">The sequence shown here is derived from an EMBL/GenBank/DDBJ whole genome shotgun (WGS) entry which is preliminary data.</text>
</comment>
<protein>
    <submittedName>
        <fullName evidence="1">Uncharacterized protein</fullName>
    </submittedName>
</protein>
<dbReference type="PANTHER" id="PTHR36892">
    <property type="entry name" value="OS01G0201800 PROTEIN"/>
    <property type="match status" value="1"/>
</dbReference>
<evidence type="ECO:0000313" key="1">
    <source>
        <dbReference type="EMBL" id="KAG2407246.1"/>
    </source>
</evidence>